<keyword evidence="2" id="KW-1185">Reference proteome</keyword>
<name>A0A0C2T036_AMAMK</name>
<dbReference type="HOGENOM" id="CLU_2026136_0_0_1"/>
<sequence>MRRIQRSLEDLIFHRQRRDKLPDVRHLQSLTLLDCALDDIEMELCTLLVSRARRIIDESEDVLVEKLRRLSIVMPDESPRYHERAEVGRLRRQCQDLGFQFTTDEAAKMPWRHRDNIRILDW</sequence>
<organism evidence="1 2">
    <name type="scientific">Amanita muscaria (strain Koide BX008)</name>
    <dbReference type="NCBI Taxonomy" id="946122"/>
    <lineage>
        <taxon>Eukaryota</taxon>
        <taxon>Fungi</taxon>
        <taxon>Dikarya</taxon>
        <taxon>Basidiomycota</taxon>
        <taxon>Agaricomycotina</taxon>
        <taxon>Agaricomycetes</taxon>
        <taxon>Agaricomycetidae</taxon>
        <taxon>Agaricales</taxon>
        <taxon>Pluteineae</taxon>
        <taxon>Amanitaceae</taxon>
        <taxon>Amanita</taxon>
    </lineage>
</organism>
<gene>
    <name evidence="1" type="ORF">M378DRAFT_972219</name>
</gene>
<dbReference type="InParanoid" id="A0A0C2T036"/>
<protein>
    <submittedName>
        <fullName evidence="1">Uncharacterized protein</fullName>
    </submittedName>
</protein>
<dbReference type="EMBL" id="KN818310">
    <property type="protein sequence ID" value="KIL59779.1"/>
    <property type="molecule type" value="Genomic_DNA"/>
</dbReference>
<dbReference type="Proteomes" id="UP000054549">
    <property type="component" value="Unassembled WGS sequence"/>
</dbReference>
<proteinExistence type="predicted"/>
<reference evidence="1 2" key="1">
    <citation type="submission" date="2014-04" db="EMBL/GenBank/DDBJ databases">
        <title>Evolutionary Origins and Diversification of the Mycorrhizal Mutualists.</title>
        <authorList>
            <consortium name="DOE Joint Genome Institute"/>
            <consortium name="Mycorrhizal Genomics Consortium"/>
            <person name="Kohler A."/>
            <person name="Kuo A."/>
            <person name="Nagy L.G."/>
            <person name="Floudas D."/>
            <person name="Copeland A."/>
            <person name="Barry K.W."/>
            <person name="Cichocki N."/>
            <person name="Veneault-Fourrey C."/>
            <person name="LaButti K."/>
            <person name="Lindquist E.A."/>
            <person name="Lipzen A."/>
            <person name="Lundell T."/>
            <person name="Morin E."/>
            <person name="Murat C."/>
            <person name="Riley R."/>
            <person name="Ohm R."/>
            <person name="Sun H."/>
            <person name="Tunlid A."/>
            <person name="Henrissat B."/>
            <person name="Grigoriev I.V."/>
            <person name="Hibbett D.S."/>
            <person name="Martin F."/>
        </authorList>
    </citation>
    <scope>NUCLEOTIDE SEQUENCE [LARGE SCALE GENOMIC DNA]</scope>
    <source>
        <strain evidence="1 2">Koide BX008</strain>
    </source>
</reference>
<accession>A0A0C2T036</accession>
<dbReference type="AlphaFoldDB" id="A0A0C2T036"/>
<evidence type="ECO:0000313" key="1">
    <source>
        <dbReference type="EMBL" id="KIL59779.1"/>
    </source>
</evidence>
<evidence type="ECO:0000313" key="2">
    <source>
        <dbReference type="Proteomes" id="UP000054549"/>
    </source>
</evidence>